<organism evidence="1 2">
    <name type="scientific">Bradyrhizobium lablabi</name>
    <dbReference type="NCBI Taxonomy" id="722472"/>
    <lineage>
        <taxon>Bacteria</taxon>
        <taxon>Pseudomonadati</taxon>
        <taxon>Pseudomonadota</taxon>
        <taxon>Alphaproteobacteria</taxon>
        <taxon>Hyphomicrobiales</taxon>
        <taxon>Nitrobacteraceae</taxon>
        <taxon>Bradyrhizobium</taxon>
    </lineage>
</organism>
<sequence length="196" mass="21293">MDFNNAPEQRDFSVMDDGTIAVCQINIRPGNAGEGGWLKRSKNGDSMGLDIEFTVVGGTYDKRKFWSFWVLEGVTDGHQKAADISAGRIRAVLESARGVRPDDQSDEAKAARRLNDFSELDGIRFIGKIGIERAEEGSRYKDKNVLDAAITPDRTAWTKVEQNLRSATAVAAIGSTLGGAQPAFAGKTEKPKWATG</sequence>
<accession>A0A0R3MNJ6</accession>
<dbReference type="AlphaFoldDB" id="A0A0R3MNJ6"/>
<proteinExistence type="predicted"/>
<name>A0A0R3MNJ6_9BRAD</name>
<evidence type="ECO:0000313" key="2">
    <source>
        <dbReference type="Proteomes" id="UP000051660"/>
    </source>
</evidence>
<evidence type="ECO:0000313" key="1">
    <source>
        <dbReference type="EMBL" id="KRR21324.1"/>
    </source>
</evidence>
<dbReference type="Proteomes" id="UP000051660">
    <property type="component" value="Unassembled WGS sequence"/>
</dbReference>
<dbReference type="EMBL" id="LLYB01000081">
    <property type="protein sequence ID" value="KRR21324.1"/>
    <property type="molecule type" value="Genomic_DNA"/>
</dbReference>
<protein>
    <submittedName>
        <fullName evidence="1">Uncharacterized protein</fullName>
    </submittedName>
</protein>
<comment type="caution">
    <text evidence="1">The sequence shown here is derived from an EMBL/GenBank/DDBJ whole genome shotgun (WGS) entry which is preliminary data.</text>
</comment>
<gene>
    <name evidence="1" type="ORF">CQ14_06655</name>
</gene>
<reference evidence="1 2" key="1">
    <citation type="submission" date="2014-03" db="EMBL/GenBank/DDBJ databases">
        <title>Bradyrhizobium valentinum sp. nov., isolated from effective nodules of Lupinus mariae-josephae, a lupine endemic of basic-lime soils in Eastern Spain.</title>
        <authorList>
            <person name="Duran D."/>
            <person name="Rey L."/>
            <person name="Navarro A."/>
            <person name="Busquets A."/>
            <person name="Imperial J."/>
            <person name="Ruiz-Argueso T."/>
        </authorList>
    </citation>
    <scope>NUCLEOTIDE SEQUENCE [LARGE SCALE GENOMIC DNA]</scope>
    <source>
        <strain evidence="1 2">CCBAU 23086</strain>
    </source>
</reference>